<evidence type="ECO:0000256" key="1">
    <source>
        <dbReference type="ARBA" id="ARBA00022723"/>
    </source>
</evidence>
<comment type="caution">
    <text evidence="4">The sequence shown here is derived from an EMBL/GenBank/DDBJ whole genome shotgun (WGS) entry which is preliminary data.</text>
</comment>
<evidence type="ECO:0000256" key="2">
    <source>
        <dbReference type="ARBA" id="ARBA00022837"/>
    </source>
</evidence>
<evidence type="ECO:0000313" key="4">
    <source>
        <dbReference type="EMBL" id="GBP88384.1"/>
    </source>
</evidence>
<dbReference type="Proteomes" id="UP000299102">
    <property type="component" value="Unassembled WGS sequence"/>
</dbReference>
<evidence type="ECO:0000313" key="5">
    <source>
        <dbReference type="Proteomes" id="UP000299102"/>
    </source>
</evidence>
<dbReference type="SUPFAM" id="SSF49562">
    <property type="entry name" value="C2 domain (Calcium/lipid-binding domain, CaLB)"/>
    <property type="match status" value="1"/>
</dbReference>
<keyword evidence="4" id="KW-0812">Transmembrane</keyword>
<keyword evidence="5" id="KW-1185">Reference proteome</keyword>
<dbReference type="SMART" id="SM00239">
    <property type="entry name" value="C2"/>
    <property type="match status" value="1"/>
</dbReference>
<reference evidence="4 5" key="1">
    <citation type="journal article" date="2019" name="Commun. Biol.">
        <title>The bagworm genome reveals a unique fibroin gene that provides high tensile strength.</title>
        <authorList>
            <person name="Kono N."/>
            <person name="Nakamura H."/>
            <person name="Ohtoshi R."/>
            <person name="Tomita M."/>
            <person name="Numata K."/>
            <person name="Arakawa K."/>
        </authorList>
    </citation>
    <scope>NUCLEOTIDE SEQUENCE [LARGE SCALE GENOMIC DNA]</scope>
</reference>
<keyword evidence="1" id="KW-0479">Metal-binding</keyword>
<dbReference type="PANTHER" id="PTHR45911">
    <property type="entry name" value="C2 DOMAIN-CONTAINING PROTEIN"/>
    <property type="match status" value="1"/>
</dbReference>
<dbReference type="GO" id="GO:0046872">
    <property type="term" value="F:metal ion binding"/>
    <property type="evidence" value="ECO:0007669"/>
    <property type="project" value="UniProtKB-KW"/>
</dbReference>
<feature type="domain" description="C2" evidence="3">
    <location>
        <begin position="72"/>
        <end position="187"/>
    </location>
</feature>
<dbReference type="OrthoDB" id="5973539at2759"/>
<dbReference type="EMBL" id="BGZK01001928">
    <property type="protein sequence ID" value="GBP88384.1"/>
    <property type="molecule type" value="Genomic_DNA"/>
</dbReference>
<proteinExistence type="predicted"/>
<dbReference type="Gene3D" id="2.60.40.150">
    <property type="entry name" value="C2 domain"/>
    <property type="match status" value="1"/>
</dbReference>
<dbReference type="InterPro" id="IPR035892">
    <property type="entry name" value="C2_domain_sf"/>
</dbReference>
<keyword evidence="2" id="KW-0106">Calcium</keyword>
<evidence type="ECO:0000259" key="3">
    <source>
        <dbReference type="PROSITE" id="PS50004"/>
    </source>
</evidence>
<protein>
    <submittedName>
        <fullName evidence="4">Multiple C2 and transmembrane domain-containing protein 1</fullName>
    </submittedName>
</protein>
<keyword evidence="4" id="KW-0472">Membrane</keyword>
<dbReference type="Pfam" id="PF00168">
    <property type="entry name" value="C2"/>
    <property type="match status" value="1"/>
</dbReference>
<dbReference type="PROSITE" id="PS50004">
    <property type="entry name" value="C2"/>
    <property type="match status" value="1"/>
</dbReference>
<accession>A0A4C1ZMS8</accession>
<gene>
    <name evidence="4" type="primary">Mctp1</name>
    <name evidence="4" type="ORF">EVAR_66856_1</name>
</gene>
<organism evidence="4 5">
    <name type="scientific">Eumeta variegata</name>
    <name type="common">Bagworm moth</name>
    <name type="synonym">Eumeta japonica</name>
    <dbReference type="NCBI Taxonomy" id="151549"/>
    <lineage>
        <taxon>Eukaryota</taxon>
        <taxon>Metazoa</taxon>
        <taxon>Ecdysozoa</taxon>
        <taxon>Arthropoda</taxon>
        <taxon>Hexapoda</taxon>
        <taxon>Insecta</taxon>
        <taxon>Pterygota</taxon>
        <taxon>Neoptera</taxon>
        <taxon>Endopterygota</taxon>
        <taxon>Lepidoptera</taxon>
        <taxon>Glossata</taxon>
        <taxon>Ditrysia</taxon>
        <taxon>Tineoidea</taxon>
        <taxon>Psychidae</taxon>
        <taxon>Oiketicinae</taxon>
        <taxon>Eumeta</taxon>
    </lineage>
</organism>
<sequence>MDDNNKRRNWNLSTRKHATPNAIRNVNVVNSSRSVLPRSKSSLDIEKINEESSLLAAVSTEVLDSIGKKDNNKFEKFVSNLGDIVKRPERMNVTVVVVEAKNLPDAPEDGGVHGVYCKFSLGNDTFKTKIVPKSYHPQWKEIFNFTHLKDSELNISIWDKGKDKYFMGSCVINLTNLETEKTHDIWQPLDDEFGSLHLLITVCGTRRGATRMNTSFDKIKDAETKYVKKIYKETIVIEVAVFEKNSLEPEHVNSRNISLATADGRIPASSFNIIQSM</sequence>
<dbReference type="AlphaFoldDB" id="A0A4C1ZMS8"/>
<name>A0A4C1ZMS8_EUMVA</name>
<dbReference type="InterPro" id="IPR000008">
    <property type="entry name" value="C2_dom"/>
</dbReference>